<gene>
    <name evidence="3" type="ORF">H9789_12630</name>
</gene>
<sequence length="218" mass="25016">MSKEIIIGRSGTQPFKIPEEYTCVHGEHARITISDNGQWFIEDLKGEKGQGTYVKDENGYFRRVYKKQILETDIIRLGRQGYGCFTFMAHRVTAVPGDYSFEFRQMRRWLRELKDREEEQEKKNFRNGWIGRCSGIVAVLVCLVVGSALDMDSEMQLNLNRVLVPLAPIAVGLAFGNDMNRLRAVRLLRTRKIVCPHCGRPLSDFDVENQQCSACKAH</sequence>
<evidence type="ECO:0000259" key="2">
    <source>
        <dbReference type="PROSITE" id="PS50006"/>
    </source>
</evidence>
<reference evidence="3" key="2">
    <citation type="submission" date="2021-04" db="EMBL/GenBank/DDBJ databases">
        <authorList>
            <person name="Gilroy R."/>
        </authorList>
    </citation>
    <scope>NUCLEOTIDE SEQUENCE</scope>
    <source>
        <strain evidence="3">G3-2149</strain>
    </source>
</reference>
<dbReference type="Proteomes" id="UP000823865">
    <property type="component" value="Unassembled WGS sequence"/>
</dbReference>
<reference evidence="3" key="1">
    <citation type="journal article" date="2021" name="PeerJ">
        <title>Extensive microbial diversity within the chicken gut microbiome revealed by metagenomics and culture.</title>
        <authorList>
            <person name="Gilroy R."/>
            <person name="Ravi A."/>
            <person name="Getino M."/>
            <person name="Pursley I."/>
            <person name="Horton D.L."/>
            <person name="Alikhan N.F."/>
            <person name="Baker D."/>
            <person name="Gharbi K."/>
            <person name="Hall N."/>
            <person name="Watson M."/>
            <person name="Adriaenssens E.M."/>
            <person name="Foster-Nyarko E."/>
            <person name="Jarju S."/>
            <person name="Secka A."/>
            <person name="Antonio M."/>
            <person name="Oren A."/>
            <person name="Chaudhuri R.R."/>
            <person name="La Ragione R."/>
            <person name="Hildebrand F."/>
            <person name="Pallen M.J."/>
        </authorList>
    </citation>
    <scope>NUCLEOTIDE SEQUENCE</scope>
    <source>
        <strain evidence="3">G3-2149</strain>
    </source>
</reference>
<comment type="caution">
    <text evidence="3">The sequence shown here is derived from an EMBL/GenBank/DDBJ whole genome shotgun (WGS) entry which is preliminary data.</text>
</comment>
<dbReference type="InterPro" id="IPR000253">
    <property type="entry name" value="FHA_dom"/>
</dbReference>
<keyword evidence="1" id="KW-1133">Transmembrane helix</keyword>
<organism evidence="3 4">
    <name type="scientific">Candidatus Paraprevotella stercoravium</name>
    <dbReference type="NCBI Taxonomy" id="2838725"/>
    <lineage>
        <taxon>Bacteria</taxon>
        <taxon>Pseudomonadati</taxon>
        <taxon>Bacteroidota</taxon>
        <taxon>Bacteroidia</taxon>
        <taxon>Bacteroidales</taxon>
        <taxon>Prevotellaceae</taxon>
        <taxon>Paraprevotella</taxon>
    </lineage>
</organism>
<dbReference type="CDD" id="cd00060">
    <property type="entry name" value="FHA"/>
    <property type="match status" value="1"/>
</dbReference>
<protein>
    <submittedName>
        <fullName evidence="3">FHA domain-containing protein</fullName>
    </submittedName>
</protein>
<proteinExistence type="predicted"/>
<dbReference type="Gene3D" id="2.60.200.20">
    <property type="match status" value="1"/>
</dbReference>
<dbReference type="SUPFAM" id="SSF49879">
    <property type="entry name" value="SMAD/FHA domain"/>
    <property type="match status" value="1"/>
</dbReference>
<feature type="transmembrane region" description="Helical" evidence="1">
    <location>
        <begin position="161"/>
        <end position="179"/>
    </location>
</feature>
<dbReference type="PROSITE" id="PS50006">
    <property type="entry name" value="FHA_DOMAIN"/>
    <property type="match status" value="1"/>
</dbReference>
<dbReference type="AlphaFoldDB" id="A0A9E2L8P3"/>
<evidence type="ECO:0000313" key="4">
    <source>
        <dbReference type="Proteomes" id="UP000823865"/>
    </source>
</evidence>
<evidence type="ECO:0000313" key="3">
    <source>
        <dbReference type="EMBL" id="MBU3854634.1"/>
    </source>
</evidence>
<keyword evidence="1" id="KW-0472">Membrane</keyword>
<dbReference type="EMBL" id="JAHLFU010000262">
    <property type="protein sequence ID" value="MBU3854634.1"/>
    <property type="molecule type" value="Genomic_DNA"/>
</dbReference>
<dbReference type="Pfam" id="PF00498">
    <property type="entry name" value="FHA"/>
    <property type="match status" value="1"/>
</dbReference>
<name>A0A9E2L8P3_9BACT</name>
<feature type="domain" description="FHA" evidence="2">
    <location>
        <begin position="5"/>
        <end position="59"/>
    </location>
</feature>
<evidence type="ECO:0000256" key="1">
    <source>
        <dbReference type="SAM" id="Phobius"/>
    </source>
</evidence>
<dbReference type="InterPro" id="IPR008984">
    <property type="entry name" value="SMAD_FHA_dom_sf"/>
</dbReference>
<feature type="transmembrane region" description="Helical" evidence="1">
    <location>
        <begin position="129"/>
        <end position="149"/>
    </location>
</feature>
<keyword evidence="1" id="KW-0812">Transmembrane</keyword>
<accession>A0A9E2L8P3</accession>